<dbReference type="Proteomes" id="UP000027936">
    <property type="component" value="Unassembled WGS sequence"/>
</dbReference>
<name>A0A072NT21_SCHAZ</name>
<sequence>METSEKDIFLEENTLLKNIYKIKSVISYSDLSIVYLVDNQKNNKVQVMKEYYPKLLAIRDLDQ</sequence>
<gene>
    <name evidence="1" type="ORF">M670_00403</name>
</gene>
<dbReference type="OrthoDB" id="9788659at2"/>
<organism evidence="1 2">
    <name type="scientific">Schinkia azotoformans MEV2011</name>
    <dbReference type="NCBI Taxonomy" id="1348973"/>
    <lineage>
        <taxon>Bacteria</taxon>
        <taxon>Bacillati</taxon>
        <taxon>Bacillota</taxon>
        <taxon>Bacilli</taxon>
        <taxon>Bacillales</taxon>
        <taxon>Bacillaceae</taxon>
        <taxon>Calidifontibacillus/Schinkia group</taxon>
        <taxon>Schinkia</taxon>
    </lineage>
</organism>
<protein>
    <submittedName>
        <fullName evidence="1">Uncharacterized protein</fullName>
    </submittedName>
</protein>
<reference evidence="1 2" key="1">
    <citation type="submission" date="2014-04" db="EMBL/GenBank/DDBJ databases">
        <title>Draft genome sequence of Bacillus azotoformans MEV2011, a (co-) denitrifying strain unable to grow in the presence of oxygen.</title>
        <authorList>
            <person name="Nielsen M."/>
            <person name="Schreiber L."/>
            <person name="Finster K."/>
            <person name="Schramm A."/>
        </authorList>
    </citation>
    <scope>NUCLEOTIDE SEQUENCE [LARGE SCALE GENOMIC DNA]</scope>
    <source>
        <strain evidence="1 2">MEV2011</strain>
    </source>
</reference>
<proteinExistence type="predicted"/>
<dbReference type="EMBL" id="JJRY01000001">
    <property type="protein sequence ID" value="KEF40377.1"/>
    <property type="molecule type" value="Genomic_DNA"/>
</dbReference>
<dbReference type="RefSeq" id="WP_035192787.1">
    <property type="nucleotide sequence ID" value="NZ_JJRY01000001.1"/>
</dbReference>
<evidence type="ECO:0000313" key="2">
    <source>
        <dbReference type="Proteomes" id="UP000027936"/>
    </source>
</evidence>
<evidence type="ECO:0000313" key="1">
    <source>
        <dbReference type="EMBL" id="KEF40377.1"/>
    </source>
</evidence>
<dbReference type="AlphaFoldDB" id="A0A072NT21"/>
<dbReference type="PATRIC" id="fig|1348973.3.peg.393"/>
<comment type="caution">
    <text evidence="1">The sequence shown here is derived from an EMBL/GenBank/DDBJ whole genome shotgun (WGS) entry which is preliminary data.</text>
</comment>
<accession>A0A072NT21</accession>